<protein>
    <submittedName>
        <fullName evidence="6">Murein DD-endopeptidase MepM/ murein hydrolase activator NlpD</fullName>
    </submittedName>
</protein>
<dbReference type="Pfam" id="PF01551">
    <property type="entry name" value="Peptidase_M23"/>
    <property type="match status" value="1"/>
</dbReference>
<evidence type="ECO:0000313" key="7">
    <source>
        <dbReference type="Proteomes" id="UP000542813"/>
    </source>
</evidence>
<evidence type="ECO:0000256" key="1">
    <source>
        <dbReference type="ARBA" id="ARBA00022729"/>
    </source>
</evidence>
<feature type="domain" description="M23ase beta-sheet core" evidence="5">
    <location>
        <begin position="340"/>
        <end position="437"/>
    </location>
</feature>
<dbReference type="Proteomes" id="UP000542813">
    <property type="component" value="Unassembled WGS sequence"/>
</dbReference>
<feature type="compositionally biased region" description="Pro residues" evidence="3">
    <location>
        <begin position="58"/>
        <end position="71"/>
    </location>
</feature>
<feature type="chain" id="PRO_5039334540" evidence="4">
    <location>
        <begin position="22"/>
        <end position="451"/>
    </location>
</feature>
<organism evidence="6 7">
    <name type="scientific">Jiangella mangrovi</name>
    <dbReference type="NCBI Taxonomy" id="1524084"/>
    <lineage>
        <taxon>Bacteria</taxon>
        <taxon>Bacillati</taxon>
        <taxon>Actinomycetota</taxon>
        <taxon>Actinomycetes</taxon>
        <taxon>Jiangellales</taxon>
        <taxon>Jiangellaceae</taxon>
        <taxon>Jiangella</taxon>
    </lineage>
</organism>
<comment type="caution">
    <text evidence="6">The sequence shown here is derived from an EMBL/GenBank/DDBJ whole genome shotgun (WGS) entry which is preliminary data.</text>
</comment>
<dbReference type="AlphaFoldDB" id="A0A7W9LMF2"/>
<dbReference type="InterPro" id="IPR006311">
    <property type="entry name" value="TAT_signal"/>
</dbReference>
<dbReference type="CDD" id="cd12797">
    <property type="entry name" value="M23_peptidase"/>
    <property type="match status" value="1"/>
</dbReference>
<dbReference type="EMBL" id="JACHMM010000001">
    <property type="protein sequence ID" value="MBB5789223.1"/>
    <property type="molecule type" value="Genomic_DNA"/>
</dbReference>
<proteinExistence type="predicted"/>
<dbReference type="InterPro" id="IPR050570">
    <property type="entry name" value="Cell_wall_metabolism_enzyme"/>
</dbReference>
<feature type="compositionally biased region" description="Pro residues" evidence="3">
    <location>
        <begin position="35"/>
        <end position="47"/>
    </location>
</feature>
<keyword evidence="7" id="KW-1185">Reference proteome</keyword>
<feature type="signal peptide" evidence="4">
    <location>
        <begin position="1"/>
        <end position="21"/>
    </location>
</feature>
<sequence>MRCLRRRHLAAIAATAGLALAAGVPAGVPAGAEPATPPPATQPPVHPPTEGAPTGTPDVPPGTVPPPPVEAPPTTSDPDEAYNQGLEGAQTVAVAEAQRLLAQVMADLGAAQQVFAEASAAADDARANDVHARQQLEIATQAVARTQREIDDLDAQTEATRNTIGTIAREAYQGNNLAALGVVLGAETPDDLAARYMGMRTLLRTADGALGEMAATQAELSNAHARLEGQRLQREQLADQAGLSLAALETSEAAALAARQVVDNTQTLVDAALQSAADARLQDYQRYMELLQQSTEVDDLLATVNYGPGYGTGTFIRPGTGPTTSEYGPRLHPILGYVKIHTGLDFGRGDGRIYAADAGTVIEARWNNAYGNMVIVDHGVVGGQRLTTMYAHQADLMVVPGQRVEKGQYIGNIGSTGYSTGPHLHFEVRLDGQHTDPWPWVASAPLPGGAS</sequence>
<keyword evidence="1 4" id="KW-0732">Signal</keyword>
<evidence type="ECO:0000256" key="3">
    <source>
        <dbReference type="SAM" id="MobiDB-lite"/>
    </source>
</evidence>
<dbReference type="PANTHER" id="PTHR21666">
    <property type="entry name" value="PEPTIDASE-RELATED"/>
    <property type="match status" value="1"/>
</dbReference>
<dbReference type="InterPro" id="IPR011055">
    <property type="entry name" value="Dup_hybrid_motif"/>
</dbReference>
<reference evidence="6 7" key="1">
    <citation type="submission" date="2020-08" db="EMBL/GenBank/DDBJ databases">
        <title>Sequencing the genomes of 1000 actinobacteria strains.</title>
        <authorList>
            <person name="Klenk H.-P."/>
        </authorList>
    </citation>
    <scope>NUCLEOTIDE SEQUENCE [LARGE SCALE GENOMIC DNA]</scope>
    <source>
        <strain evidence="6 7">DSM 102122</strain>
    </source>
</reference>
<evidence type="ECO:0000313" key="6">
    <source>
        <dbReference type="EMBL" id="MBB5789223.1"/>
    </source>
</evidence>
<dbReference type="PANTHER" id="PTHR21666:SF289">
    <property type="entry name" value="L-ALA--D-GLU ENDOPEPTIDASE"/>
    <property type="match status" value="1"/>
</dbReference>
<evidence type="ECO:0000259" key="5">
    <source>
        <dbReference type="Pfam" id="PF01551"/>
    </source>
</evidence>
<name>A0A7W9LMF2_9ACTN</name>
<dbReference type="Gene3D" id="6.10.250.3150">
    <property type="match status" value="1"/>
</dbReference>
<evidence type="ECO:0000256" key="2">
    <source>
        <dbReference type="SAM" id="Coils"/>
    </source>
</evidence>
<feature type="coiled-coil region" evidence="2">
    <location>
        <begin position="136"/>
        <end position="163"/>
    </location>
</feature>
<accession>A0A7W9LMF2</accession>
<keyword evidence="6" id="KW-0378">Hydrolase</keyword>
<gene>
    <name evidence="6" type="ORF">HD601_003798</name>
</gene>
<dbReference type="InterPro" id="IPR016047">
    <property type="entry name" value="M23ase_b-sheet_dom"/>
</dbReference>
<dbReference type="Gene3D" id="2.70.70.10">
    <property type="entry name" value="Glucose Permease (Domain IIA)"/>
    <property type="match status" value="1"/>
</dbReference>
<dbReference type="SUPFAM" id="SSF51261">
    <property type="entry name" value="Duplicated hybrid motif"/>
    <property type="match status" value="1"/>
</dbReference>
<feature type="compositionally biased region" description="Low complexity" evidence="3">
    <location>
        <begin position="48"/>
        <end position="57"/>
    </location>
</feature>
<dbReference type="GO" id="GO:0004222">
    <property type="term" value="F:metalloendopeptidase activity"/>
    <property type="evidence" value="ECO:0007669"/>
    <property type="project" value="TreeGrafter"/>
</dbReference>
<dbReference type="RefSeq" id="WP_184824438.1">
    <property type="nucleotide sequence ID" value="NZ_JACHMM010000001.1"/>
</dbReference>
<evidence type="ECO:0000256" key="4">
    <source>
        <dbReference type="SAM" id="SignalP"/>
    </source>
</evidence>
<dbReference type="PROSITE" id="PS51318">
    <property type="entry name" value="TAT"/>
    <property type="match status" value="1"/>
</dbReference>
<keyword evidence="2" id="KW-0175">Coiled coil</keyword>
<feature type="region of interest" description="Disordered" evidence="3">
    <location>
        <begin position="30"/>
        <end position="83"/>
    </location>
</feature>